<feature type="transmembrane region" description="Helical" evidence="2">
    <location>
        <begin position="89"/>
        <end position="110"/>
    </location>
</feature>
<dbReference type="Proteomes" id="UP000013827">
    <property type="component" value="Unassembled WGS sequence"/>
</dbReference>
<keyword evidence="4" id="KW-1185">Reference proteome</keyword>
<dbReference type="AlphaFoldDB" id="A0A0D3I3T6"/>
<evidence type="ECO:0000313" key="4">
    <source>
        <dbReference type="Proteomes" id="UP000013827"/>
    </source>
</evidence>
<keyword evidence="2" id="KW-1133">Transmembrane helix</keyword>
<name>A0A0D3I3T6_EMIH1</name>
<feature type="region of interest" description="Disordered" evidence="1">
    <location>
        <begin position="1"/>
        <end position="31"/>
    </location>
</feature>
<evidence type="ECO:0000256" key="2">
    <source>
        <dbReference type="SAM" id="Phobius"/>
    </source>
</evidence>
<dbReference type="HOGENOM" id="CLU_746875_0_0_1"/>
<reference evidence="3" key="2">
    <citation type="submission" date="2024-10" db="UniProtKB">
        <authorList>
            <consortium name="EnsemblProtists"/>
        </authorList>
    </citation>
    <scope>IDENTIFICATION</scope>
</reference>
<dbReference type="RefSeq" id="XP_005758350.1">
    <property type="nucleotide sequence ID" value="XM_005758293.1"/>
</dbReference>
<protein>
    <submittedName>
        <fullName evidence="3">Uncharacterized protein</fullName>
    </submittedName>
</protein>
<proteinExistence type="predicted"/>
<dbReference type="GeneID" id="17252134"/>
<evidence type="ECO:0000313" key="3">
    <source>
        <dbReference type="EnsemblProtists" id="EOD05921"/>
    </source>
</evidence>
<dbReference type="EnsemblProtists" id="EOD05921">
    <property type="protein sequence ID" value="EOD05921"/>
    <property type="gene ID" value="EMIHUDRAFT_438825"/>
</dbReference>
<keyword evidence="2" id="KW-0472">Membrane</keyword>
<accession>A0A0D3I3T6</accession>
<feature type="compositionally biased region" description="Basic and acidic residues" evidence="1">
    <location>
        <begin position="330"/>
        <end position="344"/>
    </location>
</feature>
<sequence>MMVHSVRNRQQPFSGWSRSTRQTSTSTTTSQFLEAQKPRSMAAAWIDGGVPRWVTLVDEVLFVVASAAFIKGSLDFFPGVPLQSYIEGINLFFAGSAVYTVLAVFAAYEIVEDAKLSGREAPPAKLVEQALYLLGSVFFLLGTAEFTPPAESSAEDAAVSVSVLGRTFFLGSAASIPEDTLAMGDELFILGSFLFSVAAFISAIDVSGESTGDEVSVLQRRTSVAVASLFELGGSGGRSAASRLGSAVRLGTPCFYPAGPMGMSACPEGTETLTRVGAALFVAGSARSSSSPSRRGSPSGETSRAPTRARRAAWAAGKEEGRGCRPACRRHGDGSAIRDGERRAGGRSSSQYDVGRQLCQRTHTHTHTHTHSGEIA</sequence>
<dbReference type="KEGG" id="ehx:EMIHUDRAFT_438825"/>
<feature type="region of interest" description="Disordered" evidence="1">
    <location>
        <begin position="287"/>
        <end position="353"/>
    </location>
</feature>
<feature type="compositionally biased region" description="Low complexity" evidence="1">
    <location>
        <begin position="17"/>
        <end position="31"/>
    </location>
</feature>
<keyword evidence="2" id="KW-0812">Transmembrane</keyword>
<evidence type="ECO:0000256" key="1">
    <source>
        <dbReference type="SAM" id="MobiDB-lite"/>
    </source>
</evidence>
<feature type="compositionally biased region" description="Low complexity" evidence="1">
    <location>
        <begin position="287"/>
        <end position="316"/>
    </location>
</feature>
<organism evidence="3 4">
    <name type="scientific">Emiliania huxleyi (strain CCMP1516)</name>
    <dbReference type="NCBI Taxonomy" id="280463"/>
    <lineage>
        <taxon>Eukaryota</taxon>
        <taxon>Haptista</taxon>
        <taxon>Haptophyta</taxon>
        <taxon>Prymnesiophyceae</taxon>
        <taxon>Isochrysidales</taxon>
        <taxon>Noelaerhabdaceae</taxon>
        <taxon>Emiliania</taxon>
    </lineage>
</organism>
<reference evidence="4" key="1">
    <citation type="journal article" date="2013" name="Nature">
        <title>Pan genome of the phytoplankton Emiliania underpins its global distribution.</title>
        <authorList>
            <person name="Read B.A."/>
            <person name="Kegel J."/>
            <person name="Klute M.J."/>
            <person name="Kuo A."/>
            <person name="Lefebvre S.C."/>
            <person name="Maumus F."/>
            <person name="Mayer C."/>
            <person name="Miller J."/>
            <person name="Monier A."/>
            <person name="Salamov A."/>
            <person name="Young J."/>
            <person name="Aguilar M."/>
            <person name="Claverie J.M."/>
            <person name="Frickenhaus S."/>
            <person name="Gonzalez K."/>
            <person name="Herman E.K."/>
            <person name="Lin Y.C."/>
            <person name="Napier J."/>
            <person name="Ogata H."/>
            <person name="Sarno A.F."/>
            <person name="Shmutz J."/>
            <person name="Schroeder D."/>
            <person name="de Vargas C."/>
            <person name="Verret F."/>
            <person name="von Dassow P."/>
            <person name="Valentin K."/>
            <person name="Van de Peer Y."/>
            <person name="Wheeler G."/>
            <person name="Dacks J.B."/>
            <person name="Delwiche C.F."/>
            <person name="Dyhrman S.T."/>
            <person name="Glockner G."/>
            <person name="John U."/>
            <person name="Richards T."/>
            <person name="Worden A.Z."/>
            <person name="Zhang X."/>
            <person name="Grigoriev I.V."/>
            <person name="Allen A.E."/>
            <person name="Bidle K."/>
            <person name="Borodovsky M."/>
            <person name="Bowler C."/>
            <person name="Brownlee C."/>
            <person name="Cock J.M."/>
            <person name="Elias M."/>
            <person name="Gladyshev V.N."/>
            <person name="Groth M."/>
            <person name="Guda C."/>
            <person name="Hadaegh A."/>
            <person name="Iglesias-Rodriguez M.D."/>
            <person name="Jenkins J."/>
            <person name="Jones B.M."/>
            <person name="Lawson T."/>
            <person name="Leese F."/>
            <person name="Lindquist E."/>
            <person name="Lobanov A."/>
            <person name="Lomsadze A."/>
            <person name="Malik S.B."/>
            <person name="Marsh M.E."/>
            <person name="Mackinder L."/>
            <person name="Mock T."/>
            <person name="Mueller-Roeber B."/>
            <person name="Pagarete A."/>
            <person name="Parker M."/>
            <person name="Probert I."/>
            <person name="Quesneville H."/>
            <person name="Raines C."/>
            <person name="Rensing S.A."/>
            <person name="Riano-Pachon D.M."/>
            <person name="Richier S."/>
            <person name="Rokitta S."/>
            <person name="Shiraiwa Y."/>
            <person name="Soanes D.M."/>
            <person name="van der Giezen M."/>
            <person name="Wahlund T.M."/>
            <person name="Williams B."/>
            <person name="Wilson W."/>
            <person name="Wolfe G."/>
            <person name="Wurch L.L."/>
        </authorList>
    </citation>
    <scope>NUCLEOTIDE SEQUENCE</scope>
</reference>
<dbReference type="PaxDb" id="2903-EOD05921"/>